<comment type="caution">
    <text evidence="3">The sequence shown here is derived from an EMBL/GenBank/DDBJ whole genome shotgun (WGS) entry which is preliminary data.</text>
</comment>
<evidence type="ECO:0008006" key="5">
    <source>
        <dbReference type="Google" id="ProtNLM"/>
    </source>
</evidence>
<keyword evidence="1" id="KW-0472">Membrane</keyword>
<evidence type="ECO:0000313" key="3">
    <source>
        <dbReference type="EMBL" id="PJC01197.1"/>
    </source>
</evidence>
<gene>
    <name evidence="3" type="ORF">CO073_04130</name>
</gene>
<evidence type="ECO:0000256" key="1">
    <source>
        <dbReference type="SAM" id="Phobius"/>
    </source>
</evidence>
<reference evidence="4" key="1">
    <citation type="submission" date="2017-09" db="EMBL/GenBank/DDBJ databases">
        <title>Depth-based differentiation of microbial function through sediment-hosted aquifers and enrichment of novel symbionts in the deep terrestrial subsurface.</title>
        <authorList>
            <person name="Probst A.J."/>
            <person name="Ladd B."/>
            <person name="Jarett J.K."/>
            <person name="Geller-Mcgrath D.E."/>
            <person name="Sieber C.M.K."/>
            <person name="Emerson J.B."/>
            <person name="Anantharaman K."/>
            <person name="Thomas B.C."/>
            <person name="Malmstrom R."/>
            <person name="Stieglmeier M."/>
            <person name="Klingl A."/>
            <person name="Woyke T."/>
            <person name="Ryan C.M."/>
            <person name="Banfield J.F."/>
        </authorList>
    </citation>
    <scope>NUCLEOTIDE SEQUENCE [LARGE SCALE GENOMIC DNA]</scope>
</reference>
<keyword evidence="1" id="KW-1133">Transmembrane helix</keyword>
<feature type="chain" id="PRO_5014753777" description="Fibronectin type-III domain-containing protein" evidence="2">
    <location>
        <begin position="24"/>
        <end position="556"/>
    </location>
</feature>
<organism evidence="3 4">
    <name type="scientific">Candidatus Komeilibacteria bacterium CG_4_9_14_0_8_um_filter_36_9</name>
    <dbReference type="NCBI Taxonomy" id="1974473"/>
    <lineage>
        <taxon>Bacteria</taxon>
        <taxon>Candidatus Komeiliibacteriota</taxon>
    </lineage>
</organism>
<dbReference type="EMBL" id="PFSY01000187">
    <property type="protein sequence ID" value="PJC01197.1"/>
    <property type="molecule type" value="Genomic_DNA"/>
</dbReference>
<protein>
    <recommendedName>
        <fullName evidence="5">Fibronectin type-III domain-containing protein</fullName>
    </recommendedName>
</protein>
<feature type="signal peptide" evidence="2">
    <location>
        <begin position="1"/>
        <end position="23"/>
    </location>
</feature>
<evidence type="ECO:0000256" key="2">
    <source>
        <dbReference type="SAM" id="SignalP"/>
    </source>
</evidence>
<evidence type="ECO:0000313" key="4">
    <source>
        <dbReference type="Proteomes" id="UP000230136"/>
    </source>
</evidence>
<dbReference type="AlphaFoldDB" id="A0A2M8DQ82"/>
<keyword evidence="1" id="KW-0812">Transmembrane</keyword>
<dbReference type="Proteomes" id="UP000230136">
    <property type="component" value="Unassembled WGS sequence"/>
</dbReference>
<accession>A0A2M8DQ82</accession>
<sequence length="556" mass="63008">MKKLYLIIFLSLTFSVFIPKALAVHDPFNTDFSDYIAGSVNNQNNWTSSNGALIVESGDNKYLHQWLTSSTVYSASYDPSANLSDYTSTWYLGGHFKTTAISSAWRMTIRDDVNSTVFLIEFNEANGGELSVIGKTYYFDQTQVISLLTGINDSDWGLIISDYGAYYTIAAIGGDTTPEIVGYSCSGSCSIEKFSFSQVGTRTEPSYLDLYYMLYDDPSTPPFHITDPQADDYLLADFMVTVTGVCPTNGPNKIGLINSCSSFEQINYNIDCIDNQFSGQIFKTRGQNFIVAREVGSVSEDCVDYDDLLYVVGVHDFDLVYDDNDVWYQNMDYYSGYDITITNPDFDQALLLPNGTTAIDITFSFTYPLERLSYLTFNIKQYLDDGSLLDENYYTESLSNMADTASHIVNLEASATRYHYIVQLLDETTIKRQYPFSVRVSDLDFIYSQSYGYFFPRLVSVLKEKVVFSYYFTFYDGFANLFNYDFGDAPNSALNITLKSVSGNGEYDLNVPVFSFDDERVVSFTHSLRPYVVAILWLIFAMYVIFRVTHLFSDNE</sequence>
<feature type="transmembrane region" description="Helical" evidence="1">
    <location>
        <begin position="528"/>
        <end position="546"/>
    </location>
</feature>
<keyword evidence="2" id="KW-0732">Signal</keyword>
<proteinExistence type="predicted"/>
<name>A0A2M8DQ82_9BACT</name>